<dbReference type="AlphaFoldDB" id="A0A0N4WRR3"/>
<accession>A0A0N4WRR3</accession>
<reference evidence="1 2" key="2">
    <citation type="submission" date="2018-11" db="EMBL/GenBank/DDBJ databases">
        <authorList>
            <consortium name="Pathogen Informatics"/>
        </authorList>
    </citation>
    <scope>NUCLEOTIDE SEQUENCE [LARGE SCALE GENOMIC DNA]</scope>
    <source>
        <strain evidence="1 2">MHpl1</strain>
    </source>
</reference>
<dbReference type="WBParaSite" id="HPLM_0001419001-mRNA-1">
    <property type="protein sequence ID" value="HPLM_0001419001-mRNA-1"/>
    <property type="gene ID" value="HPLM_0001419001"/>
</dbReference>
<evidence type="ECO:0000313" key="1">
    <source>
        <dbReference type="EMBL" id="VDO52117.1"/>
    </source>
</evidence>
<organism evidence="3">
    <name type="scientific">Haemonchus placei</name>
    <name type="common">Barber's pole worm</name>
    <dbReference type="NCBI Taxonomy" id="6290"/>
    <lineage>
        <taxon>Eukaryota</taxon>
        <taxon>Metazoa</taxon>
        <taxon>Ecdysozoa</taxon>
        <taxon>Nematoda</taxon>
        <taxon>Chromadorea</taxon>
        <taxon>Rhabditida</taxon>
        <taxon>Rhabditina</taxon>
        <taxon>Rhabditomorpha</taxon>
        <taxon>Strongyloidea</taxon>
        <taxon>Trichostrongylidae</taxon>
        <taxon>Haemonchus</taxon>
    </lineage>
</organism>
<evidence type="ECO:0000313" key="3">
    <source>
        <dbReference type="WBParaSite" id="HPLM_0001419001-mRNA-1"/>
    </source>
</evidence>
<gene>
    <name evidence="1" type="ORF">HPLM_LOCUS14182</name>
</gene>
<keyword evidence="2" id="KW-1185">Reference proteome</keyword>
<protein>
    <submittedName>
        <fullName evidence="3">DOMON domain-containing protein</fullName>
    </submittedName>
</protein>
<sequence length="54" mass="5659">MSKPCILACLNRPAGSMDITDPVSISASVVSSETYMSYNVSFPTATVLGSTGDW</sequence>
<dbReference type="Proteomes" id="UP000268014">
    <property type="component" value="Unassembled WGS sequence"/>
</dbReference>
<reference evidence="3" key="1">
    <citation type="submission" date="2017-02" db="UniProtKB">
        <authorList>
            <consortium name="WormBaseParasite"/>
        </authorList>
    </citation>
    <scope>IDENTIFICATION</scope>
</reference>
<name>A0A0N4WRR3_HAEPC</name>
<evidence type="ECO:0000313" key="2">
    <source>
        <dbReference type="Proteomes" id="UP000268014"/>
    </source>
</evidence>
<proteinExistence type="predicted"/>
<dbReference type="EMBL" id="UZAF01018474">
    <property type="protein sequence ID" value="VDO52117.1"/>
    <property type="molecule type" value="Genomic_DNA"/>
</dbReference>